<sequence length="58" mass="6565">MGINRQLRRIAFIATLLTLLSHIRAIPSECDPDYILLQDEESCYKDLINISQADSQTG</sequence>
<keyword evidence="2" id="KW-1185">Reference proteome</keyword>
<accession>A0ACC2HAP6</accession>
<gene>
    <name evidence="1" type="ORF">DPEC_G00049390</name>
</gene>
<organism evidence="1 2">
    <name type="scientific">Dallia pectoralis</name>
    <name type="common">Alaska blackfish</name>
    <dbReference type="NCBI Taxonomy" id="75939"/>
    <lineage>
        <taxon>Eukaryota</taxon>
        <taxon>Metazoa</taxon>
        <taxon>Chordata</taxon>
        <taxon>Craniata</taxon>
        <taxon>Vertebrata</taxon>
        <taxon>Euteleostomi</taxon>
        <taxon>Actinopterygii</taxon>
        <taxon>Neopterygii</taxon>
        <taxon>Teleostei</taxon>
        <taxon>Protacanthopterygii</taxon>
        <taxon>Esociformes</taxon>
        <taxon>Umbridae</taxon>
        <taxon>Dallia</taxon>
    </lineage>
</organism>
<protein>
    <submittedName>
        <fullName evidence="1">Uncharacterized protein</fullName>
    </submittedName>
</protein>
<evidence type="ECO:0000313" key="1">
    <source>
        <dbReference type="EMBL" id="KAJ8013061.1"/>
    </source>
</evidence>
<comment type="caution">
    <text evidence="1">The sequence shown here is derived from an EMBL/GenBank/DDBJ whole genome shotgun (WGS) entry which is preliminary data.</text>
</comment>
<proteinExistence type="predicted"/>
<dbReference type="EMBL" id="CM055731">
    <property type="protein sequence ID" value="KAJ8013061.1"/>
    <property type="molecule type" value="Genomic_DNA"/>
</dbReference>
<evidence type="ECO:0000313" key="2">
    <source>
        <dbReference type="Proteomes" id="UP001157502"/>
    </source>
</evidence>
<dbReference type="Proteomes" id="UP001157502">
    <property type="component" value="Chromosome 4"/>
</dbReference>
<name>A0ACC2HAP6_DALPE</name>
<reference evidence="1" key="1">
    <citation type="submission" date="2021-05" db="EMBL/GenBank/DDBJ databases">
        <authorList>
            <person name="Pan Q."/>
            <person name="Jouanno E."/>
            <person name="Zahm M."/>
            <person name="Klopp C."/>
            <person name="Cabau C."/>
            <person name="Louis A."/>
            <person name="Berthelot C."/>
            <person name="Parey E."/>
            <person name="Roest Crollius H."/>
            <person name="Montfort J."/>
            <person name="Robinson-Rechavi M."/>
            <person name="Bouchez O."/>
            <person name="Lampietro C."/>
            <person name="Lopez Roques C."/>
            <person name="Donnadieu C."/>
            <person name="Postlethwait J."/>
            <person name="Bobe J."/>
            <person name="Dillon D."/>
            <person name="Chandos A."/>
            <person name="von Hippel F."/>
            <person name="Guiguen Y."/>
        </authorList>
    </citation>
    <scope>NUCLEOTIDE SEQUENCE</scope>
    <source>
        <strain evidence="1">YG-Jan2019</strain>
    </source>
</reference>
<feature type="non-terminal residue" evidence="1">
    <location>
        <position position="58"/>
    </location>
</feature>